<feature type="transmembrane region" description="Helical" evidence="1">
    <location>
        <begin position="76"/>
        <end position="98"/>
    </location>
</feature>
<evidence type="ECO:0000313" key="3">
    <source>
        <dbReference type="Proteomes" id="UP001597237"/>
    </source>
</evidence>
<dbReference type="Pfam" id="PF20556">
    <property type="entry name" value="DUF6768"/>
    <property type="match status" value="1"/>
</dbReference>
<keyword evidence="1" id="KW-0812">Transmembrane</keyword>
<reference evidence="3" key="1">
    <citation type="journal article" date="2019" name="Int. J. Syst. Evol. Microbiol.">
        <title>The Global Catalogue of Microorganisms (GCM) 10K type strain sequencing project: providing services to taxonomists for standard genome sequencing and annotation.</title>
        <authorList>
            <consortium name="The Broad Institute Genomics Platform"/>
            <consortium name="The Broad Institute Genome Sequencing Center for Infectious Disease"/>
            <person name="Wu L."/>
            <person name="Ma J."/>
        </authorList>
    </citation>
    <scope>NUCLEOTIDE SEQUENCE [LARGE SCALE GENOMIC DNA]</scope>
    <source>
        <strain evidence="3">DFY28</strain>
    </source>
</reference>
<comment type="caution">
    <text evidence="2">The sequence shown here is derived from an EMBL/GenBank/DDBJ whole genome shotgun (WGS) entry which is preliminary data.</text>
</comment>
<proteinExistence type="predicted"/>
<feature type="transmembrane region" description="Helical" evidence="1">
    <location>
        <begin position="43"/>
        <end position="64"/>
    </location>
</feature>
<dbReference type="InterPro" id="IPR046659">
    <property type="entry name" value="DUF6768"/>
</dbReference>
<dbReference type="RefSeq" id="WP_377281080.1">
    <property type="nucleotide sequence ID" value="NZ_JBHRSI010000003.1"/>
</dbReference>
<keyword evidence="3" id="KW-1185">Reference proteome</keyword>
<organism evidence="2 3">
    <name type="scientific">Phenylobacterium terrae</name>
    <dbReference type="NCBI Taxonomy" id="2665495"/>
    <lineage>
        <taxon>Bacteria</taxon>
        <taxon>Pseudomonadati</taxon>
        <taxon>Pseudomonadota</taxon>
        <taxon>Alphaproteobacteria</taxon>
        <taxon>Caulobacterales</taxon>
        <taxon>Caulobacteraceae</taxon>
        <taxon>Phenylobacterium</taxon>
    </lineage>
</organism>
<dbReference type="Proteomes" id="UP001597237">
    <property type="component" value="Unassembled WGS sequence"/>
</dbReference>
<keyword evidence="1" id="KW-0472">Membrane</keyword>
<gene>
    <name evidence="2" type="ORF">ACFSC0_01700</name>
</gene>
<name>A0ABW4MWS3_9CAUL</name>
<keyword evidence="1" id="KW-1133">Transmembrane helix</keyword>
<dbReference type="EMBL" id="JBHUEY010000001">
    <property type="protein sequence ID" value="MFD1782091.1"/>
    <property type="molecule type" value="Genomic_DNA"/>
</dbReference>
<accession>A0ABW4MWS3</accession>
<evidence type="ECO:0000313" key="2">
    <source>
        <dbReference type="EMBL" id="MFD1782091.1"/>
    </source>
</evidence>
<evidence type="ECO:0000256" key="1">
    <source>
        <dbReference type="SAM" id="Phobius"/>
    </source>
</evidence>
<protein>
    <submittedName>
        <fullName evidence="2">DUF6768 family protein</fullName>
    </submittedName>
</protein>
<sequence>MSGLDAAIRRTLSEEDARMFEQLDADAALHQQLLETFGGRLRWLNVAGWVAGFVLTGLVFLFGWRFWVAADLAEMLRWGAAAGLAAMGVALIKVWFWLQMQKNAVVRELKRVELQLAMLAAR</sequence>